<keyword evidence="5" id="KW-0489">Methyltransferase</keyword>
<keyword evidence="8" id="KW-0479">Metal-binding</keyword>
<evidence type="ECO:0000256" key="3">
    <source>
        <dbReference type="ARBA" id="ARBA00022454"/>
    </source>
</evidence>
<dbReference type="CDD" id="cd15564">
    <property type="entry name" value="PHD1_NSD"/>
    <property type="match status" value="1"/>
</dbReference>
<dbReference type="Pfam" id="PF00855">
    <property type="entry name" value="PWWP"/>
    <property type="match status" value="2"/>
</dbReference>
<dbReference type="InterPro" id="IPR046341">
    <property type="entry name" value="SET_dom_sf"/>
</dbReference>
<evidence type="ECO:0000313" key="25">
    <source>
        <dbReference type="Proteomes" id="UP000826195"/>
    </source>
</evidence>
<dbReference type="GO" id="GO:0140938">
    <property type="term" value="F:histone H3 methyltransferase activity"/>
    <property type="evidence" value="ECO:0007669"/>
    <property type="project" value="UniProtKB-ARBA"/>
</dbReference>
<evidence type="ECO:0000256" key="8">
    <source>
        <dbReference type="ARBA" id="ARBA00022723"/>
    </source>
</evidence>
<dbReference type="CDD" id="cd15566">
    <property type="entry name" value="PHD3_NSD"/>
    <property type="match status" value="1"/>
</dbReference>
<evidence type="ECO:0000259" key="22">
    <source>
        <dbReference type="PROSITE" id="PS50868"/>
    </source>
</evidence>
<feature type="compositionally biased region" description="Polar residues" evidence="17">
    <location>
        <begin position="55"/>
        <end position="65"/>
    </location>
</feature>
<dbReference type="InterPro" id="IPR006560">
    <property type="entry name" value="AWS_dom"/>
</dbReference>
<evidence type="ECO:0000256" key="4">
    <source>
        <dbReference type="ARBA" id="ARBA00022553"/>
    </source>
</evidence>
<dbReference type="Pfam" id="PF23004">
    <property type="entry name" value="PHDvar_NSD"/>
    <property type="match status" value="1"/>
</dbReference>
<dbReference type="InterPro" id="IPR055197">
    <property type="entry name" value="PHDvar_NSD"/>
</dbReference>
<keyword evidence="7" id="KW-0949">S-adenosyl-L-methionine</keyword>
<dbReference type="Pfam" id="PF17907">
    <property type="entry name" value="AWS"/>
    <property type="match status" value="1"/>
</dbReference>
<dbReference type="CDD" id="cd15567">
    <property type="entry name" value="PHD4_NSD"/>
    <property type="match status" value="1"/>
</dbReference>
<dbReference type="PROSITE" id="PS50868">
    <property type="entry name" value="POST_SET"/>
    <property type="match status" value="1"/>
</dbReference>
<reference evidence="24 25" key="1">
    <citation type="journal article" date="2021" name="J. Hered.">
        <title>A chromosome-level genome assembly of the parasitoid wasp, Cotesia glomerata (Hymenoptera: Braconidae).</title>
        <authorList>
            <person name="Pinto B.J."/>
            <person name="Weis J.J."/>
            <person name="Gamble T."/>
            <person name="Ode P.J."/>
            <person name="Paul R."/>
            <person name="Zaspel J.M."/>
        </authorList>
    </citation>
    <scope>NUCLEOTIDE SEQUENCE [LARGE SCALE GENOMIC DNA]</scope>
    <source>
        <strain evidence="24">CgM1</strain>
    </source>
</reference>
<dbReference type="PROSITE" id="PS50016">
    <property type="entry name" value="ZF_PHD_2"/>
    <property type="match status" value="1"/>
</dbReference>
<evidence type="ECO:0008006" key="26">
    <source>
        <dbReference type="Google" id="ProtNLM"/>
    </source>
</evidence>
<feature type="compositionally biased region" description="Low complexity" evidence="17">
    <location>
        <begin position="311"/>
        <end position="329"/>
    </location>
</feature>
<keyword evidence="6" id="KW-0808">Transferase</keyword>
<evidence type="ECO:0000256" key="7">
    <source>
        <dbReference type="ARBA" id="ARBA00022691"/>
    </source>
</evidence>
<gene>
    <name evidence="24" type="ORF">KQX54_021764</name>
</gene>
<dbReference type="InterPro" id="IPR055198">
    <property type="entry name" value="NSD_PHD"/>
</dbReference>
<dbReference type="SMART" id="SM00508">
    <property type="entry name" value="PostSET"/>
    <property type="match status" value="1"/>
</dbReference>
<evidence type="ECO:0000313" key="24">
    <source>
        <dbReference type="EMBL" id="KAH0569056.1"/>
    </source>
</evidence>
<dbReference type="Pfam" id="PF17982">
    <property type="entry name" value="C5HCH"/>
    <property type="match status" value="1"/>
</dbReference>
<evidence type="ECO:0000256" key="9">
    <source>
        <dbReference type="ARBA" id="ARBA00022737"/>
    </source>
</evidence>
<keyword evidence="15" id="KW-0539">Nucleus</keyword>
<keyword evidence="9" id="KW-0677">Repeat</keyword>
<dbReference type="Gene3D" id="3.30.40.10">
    <property type="entry name" value="Zinc/RING finger domain, C3HC4 (zinc finger)"/>
    <property type="match status" value="4"/>
</dbReference>
<organism evidence="24 25">
    <name type="scientific">Cotesia glomerata</name>
    <name type="common">Lepidopteran parasitic wasp</name>
    <name type="synonym">Apanteles glomeratus</name>
    <dbReference type="NCBI Taxonomy" id="32391"/>
    <lineage>
        <taxon>Eukaryota</taxon>
        <taxon>Metazoa</taxon>
        <taxon>Ecdysozoa</taxon>
        <taxon>Arthropoda</taxon>
        <taxon>Hexapoda</taxon>
        <taxon>Insecta</taxon>
        <taxon>Pterygota</taxon>
        <taxon>Neoptera</taxon>
        <taxon>Endopterygota</taxon>
        <taxon>Hymenoptera</taxon>
        <taxon>Apocrita</taxon>
        <taxon>Ichneumonoidea</taxon>
        <taxon>Braconidae</taxon>
        <taxon>Microgastrinae</taxon>
        <taxon>Cotesia</taxon>
    </lineage>
</organism>
<keyword evidence="13" id="KW-0805">Transcription regulation</keyword>
<evidence type="ECO:0000256" key="2">
    <source>
        <dbReference type="ARBA" id="ARBA00004286"/>
    </source>
</evidence>
<protein>
    <recommendedName>
        <fullName evidence="26">Histone-lysine N-methyltransferase NSD2</fullName>
    </recommendedName>
</protein>
<feature type="compositionally biased region" description="Polar residues" evidence="17">
    <location>
        <begin position="35"/>
        <end position="47"/>
    </location>
</feature>
<evidence type="ECO:0000256" key="1">
    <source>
        <dbReference type="ARBA" id="ARBA00004123"/>
    </source>
</evidence>
<feature type="compositionally biased region" description="Basic and acidic residues" evidence="17">
    <location>
        <begin position="1"/>
        <end position="27"/>
    </location>
</feature>
<dbReference type="GO" id="GO:0016279">
    <property type="term" value="F:protein-lysine N-methyltransferase activity"/>
    <property type="evidence" value="ECO:0007669"/>
    <property type="project" value="UniProtKB-ARBA"/>
</dbReference>
<dbReference type="InterPro" id="IPR019787">
    <property type="entry name" value="Znf_PHD-finger"/>
</dbReference>
<feature type="compositionally biased region" description="Basic and acidic residues" evidence="17">
    <location>
        <begin position="334"/>
        <end position="345"/>
    </location>
</feature>
<dbReference type="Pfam" id="PF23011">
    <property type="entry name" value="PHD-1st_NSD"/>
    <property type="match status" value="2"/>
</dbReference>
<feature type="domain" description="PHD-type" evidence="18">
    <location>
        <begin position="716"/>
        <end position="760"/>
    </location>
</feature>
<dbReference type="InterPro" id="IPR041306">
    <property type="entry name" value="C5HCH"/>
</dbReference>
<keyword evidence="25" id="KW-1185">Reference proteome</keyword>
<dbReference type="SMART" id="SM00293">
    <property type="entry name" value="PWWP"/>
    <property type="match status" value="2"/>
</dbReference>
<dbReference type="InterPro" id="IPR000313">
    <property type="entry name" value="PWWP_dom"/>
</dbReference>
<keyword evidence="10 16" id="KW-0863">Zinc-finger</keyword>
<keyword evidence="11" id="KW-0862">Zinc</keyword>
<dbReference type="Pfam" id="PF22908">
    <property type="entry name" value="PHD_NSD"/>
    <property type="match status" value="1"/>
</dbReference>
<dbReference type="GO" id="GO:0032259">
    <property type="term" value="P:methylation"/>
    <property type="evidence" value="ECO:0007669"/>
    <property type="project" value="UniProtKB-KW"/>
</dbReference>
<dbReference type="SMART" id="SM00249">
    <property type="entry name" value="PHD"/>
    <property type="match status" value="5"/>
</dbReference>
<feature type="domain" description="SET" evidence="20">
    <location>
        <begin position="937"/>
        <end position="1062"/>
    </location>
</feature>
<evidence type="ECO:0000259" key="21">
    <source>
        <dbReference type="PROSITE" id="PS50812"/>
    </source>
</evidence>
<dbReference type="InterPro" id="IPR001965">
    <property type="entry name" value="Znf_PHD"/>
</dbReference>
<feature type="compositionally biased region" description="Basic and acidic residues" evidence="17">
    <location>
        <begin position="70"/>
        <end position="84"/>
    </location>
</feature>
<feature type="compositionally biased region" description="Basic and acidic residues" evidence="17">
    <location>
        <begin position="1220"/>
        <end position="1235"/>
    </location>
</feature>
<dbReference type="PROSITE" id="PS51215">
    <property type="entry name" value="AWS"/>
    <property type="match status" value="1"/>
</dbReference>
<feature type="domain" description="AWS" evidence="23">
    <location>
        <begin position="893"/>
        <end position="943"/>
    </location>
</feature>
<name>A0AAV7J7Z6_COTGL</name>
<feature type="region of interest" description="Disordered" evidence="17">
    <location>
        <begin position="311"/>
        <end position="369"/>
    </location>
</feature>
<dbReference type="InterPro" id="IPR047443">
    <property type="entry name" value="HMG-box_NSD2"/>
</dbReference>
<dbReference type="SUPFAM" id="SSF82199">
    <property type="entry name" value="SET domain"/>
    <property type="match status" value="1"/>
</dbReference>
<comment type="subcellular location">
    <subcellularLocation>
        <location evidence="2">Chromosome</location>
    </subcellularLocation>
    <subcellularLocation>
        <location evidence="1">Nucleus</location>
    </subcellularLocation>
</comment>
<evidence type="ECO:0000256" key="13">
    <source>
        <dbReference type="ARBA" id="ARBA00023015"/>
    </source>
</evidence>
<dbReference type="FunFam" id="2.30.30.140:FF:000099">
    <property type="entry name" value="Histone-lysine N-methyltransferase"/>
    <property type="match status" value="1"/>
</dbReference>
<evidence type="ECO:0000256" key="12">
    <source>
        <dbReference type="ARBA" id="ARBA00022853"/>
    </source>
</evidence>
<evidence type="ECO:0000259" key="18">
    <source>
        <dbReference type="PROSITE" id="PS50016"/>
    </source>
</evidence>
<accession>A0AAV7J7Z6</accession>
<dbReference type="SMART" id="SM00317">
    <property type="entry name" value="SET"/>
    <property type="match status" value="1"/>
</dbReference>
<feature type="compositionally biased region" description="Basic residues" evidence="17">
    <location>
        <begin position="1266"/>
        <end position="1280"/>
    </location>
</feature>
<dbReference type="CDD" id="cd15565">
    <property type="entry name" value="PHD2_NSD"/>
    <property type="match status" value="1"/>
</dbReference>
<dbReference type="CDD" id="cd05838">
    <property type="entry name" value="PWWP_NSD_rpt2"/>
    <property type="match status" value="1"/>
</dbReference>
<dbReference type="CDD" id="cd20144">
    <property type="entry name" value="PWWP_NSD_rpt1"/>
    <property type="match status" value="1"/>
</dbReference>
<evidence type="ECO:0000256" key="17">
    <source>
        <dbReference type="SAM" id="MobiDB-lite"/>
    </source>
</evidence>
<evidence type="ECO:0000256" key="16">
    <source>
        <dbReference type="PROSITE-ProRule" id="PRU00175"/>
    </source>
</evidence>
<dbReference type="PROSITE" id="PS50812">
    <property type="entry name" value="PWWP"/>
    <property type="match status" value="2"/>
</dbReference>
<dbReference type="InterPro" id="IPR011011">
    <property type="entry name" value="Znf_FYVE_PHD"/>
</dbReference>
<feature type="region of interest" description="Disordered" evidence="17">
    <location>
        <begin position="1208"/>
        <end position="1280"/>
    </location>
</feature>
<dbReference type="InterPro" id="IPR001841">
    <property type="entry name" value="Znf_RING"/>
</dbReference>
<dbReference type="Gene3D" id="2.30.30.140">
    <property type="match status" value="2"/>
</dbReference>
<feature type="domain" description="PWWP" evidence="21">
    <location>
        <begin position="141"/>
        <end position="207"/>
    </location>
</feature>
<feature type="domain" description="PWWP" evidence="21">
    <location>
        <begin position="765"/>
        <end position="827"/>
    </location>
</feature>
<feature type="domain" description="RING-type" evidence="19">
    <location>
        <begin position="605"/>
        <end position="651"/>
    </location>
</feature>
<keyword evidence="14" id="KW-0804">Transcription</keyword>
<dbReference type="PROSITE" id="PS01359">
    <property type="entry name" value="ZF_PHD_1"/>
    <property type="match status" value="1"/>
</dbReference>
<evidence type="ECO:0000256" key="14">
    <source>
        <dbReference type="ARBA" id="ARBA00023163"/>
    </source>
</evidence>
<dbReference type="SUPFAM" id="SSF63748">
    <property type="entry name" value="Tudor/PWWP/MBT"/>
    <property type="match status" value="2"/>
</dbReference>
<dbReference type="EMBL" id="JAHXZJ010000001">
    <property type="protein sequence ID" value="KAH0569056.1"/>
    <property type="molecule type" value="Genomic_DNA"/>
</dbReference>
<feature type="region of interest" description="Disordered" evidence="17">
    <location>
        <begin position="431"/>
        <end position="472"/>
    </location>
</feature>
<dbReference type="GO" id="GO:0005634">
    <property type="term" value="C:nucleus"/>
    <property type="evidence" value="ECO:0007669"/>
    <property type="project" value="UniProtKB-SubCell"/>
</dbReference>
<proteinExistence type="predicted"/>
<comment type="caution">
    <text evidence="24">The sequence shown here is derived from an EMBL/GenBank/DDBJ whole genome shotgun (WGS) entry which is preliminary data.</text>
</comment>
<dbReference type="InterPro" id="IPR013083">
    <property type="entry name" value="Znf_RING/FYVE/PHD"/>
</dbReference>
<dbReference type="PANTHER" id="PTHR22884">
    <property type="entry name" value="SET DOMAIN PROTEINS"/>
    <property type="match status" value="1"/>
</dbReference>
<keyword evidence="3" id="KW-0158">Chromosome</keyword>
<evidence type="ECO:0000259" key="19">
    <source>
        <dbReference type="PROSITE" id="PS50089"/>
    </source>
</evidence>
<dbReference type="AlphaFoldDB" id="A0AAV7J7Z6"/>
<keyword evidence="4" id="KW-0597">Phosphoprotein</keyword>
<evidence type="ECO:0000256" key="5">
    <source>
        <dbReference type="ARBA" id="ARBA00022603"/>
    </source>
</evidence>
<evidence type="ECO:0000256" key="6">
    <source>
        <dbReference type="ARBA" id="ARBA00022679"/>
    </source>
</evidence>
<dbReference type="InterPro" id="IPR050777">
    <property type="entry name" value="SET2_Histone-Lys_MeTrsfase"/>
</dbReference>
<dbReference type="GO" id="GO:0008270">
    <property type="term" value="F:zinc ion binding"/>
    <property type="evidence" value="ECO:0007669"/>
    <property type="project" value="UniProtKB-KW"/>
</dbReference>
<dbReference type="InterPro" id="IPR003616">
    <property type="entry name" value="Post-SET_dom"/>
</dbReference>
<dbReference type="CDD" id="cd19173">
    <property type="entry name" value="SET_NSD"/>
    <property type="match status" value="1"/>
</dbReference>
<feature type="region of interest" description="Disordered" evidence="17">
    <location>
        <begin position="1"/>
        <end position="88"/>
    </location>
</feature>
<feature type="compositionally biased region" description="Basic and acidic residues" evidence="17">
    <location>
        <begin position="438"/>
        <end position="450"/>
    </location>
</feature>
<dbReference type="PROSITE" id="PS50280">
    <property type="entry name" value="SET"/>
    <property type="match status" value="1"/>
</dbReference>
<evidence type="ECO:0000256" key="15">
    <source>
        <dbReference type="ARBA" id="ARBA00023242"/>
    </source>
</evidence>
<dbReference type="SUPFAM" id="SSF57903">
    <property type="entry name" value="FYVE/PHD zinc finger"/>
    <property type="match status" value="2"/>
</dbReference>
<dbReference type="SMART" id="SM00570">
    <property type="entry name" value="AWS"/>
    <property type="match status" value="1"/>
</dbReference>
<dbReference type="InterPro" id="IPR001214">
    <property type="entry name" value="SET_dom"/>
</dbReference>
<sequence>MDTTSDKQVESDYHDNKKMDINGDKVVKPKKNGKLSISNGNSSTSRYGRTIRHVIQSNDNKNIDNQLPKPEPKKNNLSVRKSDGNKVVSNSNEDVAMSVSDDTSHAADNISVVSLETLEASEEILMKKSWWKKPDDTLWKPGQLAWAQVSTFPYWPCVITLDPDLNRFVKWRAFGKSVSNMIHVQYFGDKGRHNWVAEASLMPFLGLASFKKLVQEWYALPDSVRKKDLKKTAGYRVKPYISAKWSIAVQEAEPLLAMELEERLNVLKPQRKRERSDNSINLEIKKVKLDNIKEKPKIRIRLKNPNIEVKNGAKNNFKNGVKNAVKNGKLNSNDSKKPEIDDDARSVISVDGEIPPTPPSSHKDSSDESVVIRKVKIKRIKKVVEPIPSFDIYYNRNKEGVANVSPDSTEDDIKTYLKKSWENMSEQARMKYIPQVSERSKQSSTDRETNFSDEPAPKRKRGKKNSIGKDESIVETVKKTRIPNLFRGTKAERVCQICEKTGNLIRCKGPCYSHFHLKCVKPGESESECNTEVEDNVDDKSLESSKIDDKSVKNNKIENKSVDNSKIEKSDSVVVDEEENNKKDSQTEEETFKCIDCLSGVAPACFVCNEREDERIKCSVMACGKHYHAACLKYWPQSQLQGDRLNCPYHTCHTCISDNPQNGYSRAPNEKIIRCVRCPSAYHASTTCLPAGSEIITGSQMICPKHYKASHPPLNATWCFLCTRGGSLICCDTCPTSFHADCLGINAPDGAFICEDCETGRLPLYGEIVWVKLGTYRWWPSRICFPHEIPSNIQAVSHKPGEFCVIFLGTLNYYWVHRGRVFLYQDGDSNVKSSVNKSGVDGAFREALKEANELHERLKREKKEDEIRAIKPPHFVKLKINKPVGNVKPADVDSIVACECDSNWDTPCDANSDCLNRILSIECSPGICPAGSKCCNQSFARREYPVMEPFHTRARGWGLKTLENIKSGQFVIEYVGEVIDEAEYKRRIKTKKELRNENYYFLTIDNYRMIDAELKGNLSRFMNHSCQPNCETQKWTVNGDTRIGLFALRDIEVGEELTFNYNLASDGEKRKPCLCGAPNCSGFIGLKAQKLSLTPTTTGPQIKSKRGRRPRMIYKCWRCSKDLSDREEFVICDLRTCSKRYHKKCVTVQGDASKFSCPWHHCLECNKRCKKHCTYCPIAYCQNHIEGKLKEYKGEKGSYVCKVHEDSDDSDLQKSLPPEIKVDSDNDIEADRESLLADSDSPISELLPKESSPRVSIAEVQESPNKQRRQRNLGKKRQRR</sequence>
<dbReference type="CDD" id="cd21991">
    <property type="entry name" value="HMG-box_NSD2"/>
    <property type="match status" value="1"/>
</dbReference>
<dbReference type="GO" id="GO:0005694">
    <property type="term" value="C:chromosome"/>
    <property type="evidence" value="ECO:0007669"/>
    <property type="project" value="UniProtKB-SubCell"/>
</dbReference>
<evidence type="ECO:0000259" key="23">
    <source>
        <dbReference type="PROSITE" id="PS51215"/>
    </source>
</evidence>
<dbReference type="Gene3D" id="2.170.270.10">
    <property type="entry name" value="SET domain"/>
    <property type="match status" value="1"/>
</dbReference>
<evidence type="ECO:0000259" key="20">
    <source>
        <dbReference type="PROSITE" id="PS50280"/>
    </source>
</evidence>
<keyword evidence="12" id="KW-0156">Chromatin regulator</keyword>
<dbReference type="Pfam" id="PF00856">
    <property type="entry name" value="SET"/>
    <property type="match status" value="1"/>
</dbReference>
<evidence type="ECO:0000256" key="11">
    <source>
        <dbReference type="ARBA" id="ARBA00022833"/>
    </source>
</evidence>
<evidence type="ECO:0000256" key="10">
    <source>
        <dbReference type="ARBA" id="ARBA00022771"/>
    </source>
</evidence>
<dbReference type="PROSITE" id="PS50089">
    <property type="entry name" value="ZF_RING_2"/>
    <property type="match status" value="1"/>
</dbReference>
<dbReference type="InterPro" id="IPR019786">
    <property type="entry name" value="Zinc_finger_PHD-type_CS"/>
</dbReference>
<dbReference type="InterPro" id="IPR059153">
    <property type="entry name" value="NSD_PHD-1st"/>
</dbReference>
<dbReference type="Proteomes" id="UP000826195">
    <property type="component" value="Unassembled WGS sequence"/>
</dbReference>
<feature type="domain" description="Post-SET" evidence="22">
    <location>
        <begin position="1069"/>
        <end position="1085"/>
    </location>
</feature>